<proteinExistence type="predicted"/>
<dbReference type="EnsemblPlants" id="PGSC0003DMT400096757">
    <property type="protein sequence ID" value="PGSC0003DMT400096757"/>
    <property type="gene ID" value="PGSC0003DMG400046328"/>
</dbReference>
<dbReference type="Gramene" id="PGSC0003DMT400096757">
    <property type="protein sequence ID" value="PGSC0003DMT400096757"/>
    <property type="gene ID" value="PGSC0003DMG400046328"/>
</dbReference>
<evidence type="ECO:0000313" key="2">
    <source>
        <dbReference type="EnsemblPlants" id="PGSC0003DMT400096757"/>
    </source>
</evidence>
<name>M1DZ67_SOLTU</name>
<feature type="region of interest" description="Disordered" evidence="1">
    <location>
        <begin position="169"/>
        <end position="195"/>
    </location>
</feature>
<organism evidence="2 3">
    <name type="scientific">Solanum tuberosum</name>
    <name type="common">Potato</name>
    <dbReference type="NCBI Taxonomy" id="4113"/>
    <lineage>
        <taxon>Eukaryota</taxon>
        <taxon>Viridiplantae</taxon>
        <taxon>Streptophyta</taxon>
        <taxon>Embryophyta</taxon>
        <taxon>Tracheophyta</taxon>
        <taxon>Spermatophyta</taxon>
        <taxon>Magnoliopsida</taxon>
        <taxon>eudicotyledons</taxon>
        <taxon>Gunneridae</taxon>
        <taxon>Pentapetalae</taxon>
        <taxon>asterids</taxon>
        <taxon>lamiids</taxon>
        <taxon>Solanales</taxon>
        <taxon>Solanaceae</taxon>
        <taxon>Solanoideae</taxon>
        <taxon>Solaneae</taxon>
        <taxon>Solanum</taxon>
    </lineage>
</organism>
<protein>
    <submittedName>
        <fullName evidence="2">Uncharacterized protein</fullName>
    </submittedName>
</protein>
<dbReference type="PaxDb" id="4113-PGSC0003DMT400096757"/>
<feature type="compositionally biased region" description="Acidic residues" evidence="1">
    <location>
        <begin position="102"/>
        <end position="114"/>
    </location>
</feature>
<reference evidence="2" key="2">
    <citation type="submission" date="2015-06" db="UniProtKB">
        <authorList>
            <consortium name="EnsemblPlants"/>
        </authorList>
    </citation>
    <scope>IDENTIFICATION</scope>
    <source>
        <strain evidence="2">DM1-3 516 R44</strain>
    </source>
</reference>
<evidence type="ECO:0000313" key="3">
    <source>
        <dbReference type="Proteomes" id="UP000011115"/>
    </source>
</evidence>
<feature type="compositionally biased region" description="Basic residues" evidence="1">
    <location>
        <begin position="20"/>
        <end position="30"/>
    </location>
</feature>
<sequence length="195" mass="21813">MAKDMGSKSSTSKQGTTPKSKNKPSKKKREATKMKLNAQQGNDQYQQEEQTNQASNCERFIMVDDLQGMDIPPLQTQYLTPPPKAPLDLTAACKVNSVPAIDEYDVENSEDELDRDNQSLQEQEDDDEISELLIKAFSPHNVNDLEEEIHQVASQQGLSPRGLHYDRFQTTKGQSPISVTAGRPNTRLFTSKSSQ</sequence>
<feature type="compositionally biased region" description="Low complexity" evidence="1">
    <location>
        <begin position="39"/>
        <end position="50"/>
    </location>
</feature>
<dbReference type="Proteomes" id="UP000011115">
    <property type="component" value="Unassembled WGS sequence"/>
</dbReference>
<evidence type="ECO:0000256" key="1">
    <source>
        <dbReference type="SAM" id="MobiDB-lite"/>
    </source>
</evidence>
<keyword evidence="3" id="KW-1185">Reference proteome</keyword>
<dbReference type="AlphaFoldDB" id="M1DZ67"/>
<feature type="region of interest" description="Disordered" evidence="1">
    <location>
        <begin position="1"/>
        <end position="59"/>
    </location>
</feature>
<feature type="region of interest" description="Disordered" evidence="1">
    <location>
        <begin position="101"/>
        <end position="129"/>
    </location>
</feature>
<feature type="compositionally biased region" description="Low complexity" evidence="1">
    <location>
        <begin position="7"/>
        <end position="19"/>
    </location>
</feature>
<dbReference type="HOGENOM" id="CLU_088084_0_0_1"/>
<accession>M1DZ67</accession>
<reference evidence="3" key="1">
    <citation type="journal article" date="2011" name="Nature">
        <title>Genome sequence and analysis of the tuber crop potato.</title>
        <authorList>
            <consortium name="The Potato Genome Sequencing Consortium"/>
        </authorList>
    </citation>
    <scope>NUCLEOTIDE SEQUENCE [LARGE SCALE GENOMIC DNA]</scope>
    <source>
        <strain evidence="3">cv. DM1-3 516 R44</strain>
    </source>
</reference>
<dbReference type="InParanoid" id="M1DZ67"/>